<dbReference type="InterPro" id="IPR051531">
    <property type="entry name" value="N-acetyltransferase"/>
</dbReference>
<feature type="domain" description="N-acetyltransferase" evidence="1">
    <location>
        <begin position="7"/>
        <end position="174"/>
    </location>
</feature>
<dbReference type="InterPro" id="IPR016181">
    <property type="entry name" value="Acyl_CoA_acyltransferase"/>
</dbReference>
<dbReference type="Gene3D" id="3.40.630.30">
    <property type="match status" value="1"/>
</dbReference>
<reference evidence="2" key="1">
    <citation type="submission" date="2022-04" db="EMBL/GenBank/DDBJ databases">
        <title>Tomato heritable bacteria conferring resistance against bacterial wilt.</title>
        <authorList>
            <person name="Yin J."/>
        </authorList>
    </citation>
    <scope>NUCLEOTIDE SEQUENCE</scope>
    <source>
        <strain evidence="2">Cra20</strain>
    </source>
</reference>
<organism evidence="2">
    <name type="scientific">Sphingomonas psychrotolerans</name>
    <dbReference type="NCBI Taxonomy" id="1327635"/>
    <lineage>
        <taxon>Bacteria</taxon>
        <taxon>Pseudomonadati</taxon>
        <taxon>Pseudomonadota</taxon>
        <taxon>Alphaproteobacteria</taxon>
        <taxon>Sphingomonadales</taxon>
        <taxon>Sphingomonadaceae</taxon>
        <taxon>Sphingomonas</taxon>
    </lineage>
</organism>
<proteinExistence type="predicted"/>
<dbReference type="PROSITE" id="PS51186">
    <property type="entry name" value="GNAT"/>
    <property type="match status" value="1"/>
</dbReference>
<dbReference type="InterPro" id="IPR000182">
    <property type="entry name" value="GNAT_dom"/>
</dbReference>
<sequence>MIETQRLILRGWRDSDRAPFHAMGQDERVMATLGPLLWRDETDALIDRVQRILDTNGFTFWAVERRADRAFLGFCGLKPGAEETPIEGEIEIGWRLAHEHWGQGYAREAAQASLDWGWANLDVPSIAAITSVDNVRSWGLMERLGMVRAPEDDFDHPKAIERLRRHVTYRIARPAVKPA</sequence>
<name>A0ABU3N0D8_9SPHN</name>
<evidence type="ECO:0000313" key="2">
    <source>
        <dbReference type="EMBL" id="MDT8758005.1"/>
    </source>
</evidence>
<accession>A0ABU3N0D8</accession>
<dbReference type="EMBL" id="JALMLT010000001">
    <property type="protein sequence ID" value="MDT8758005.1"/>
    <property type="molecule type" value="Genomic_DNA"/>
</dbReference>
<dbReference type="Pfam" id="PF13302">
    <property type="entry name" value="Acetyltransf_3"/>
    <property type="match status" value="1"/>
</dbReference>
<protein>
    <submittedName>
        <fullName evidence="2">GNAT family N-acetyltransferase</fullName>
    </submittedName>
</protein>
<dbReference type="PANTHER" id="PTHR43792">
    <property type="entry name" value="GNAT FAMILY, PUTATIVE (AFU_ORTHOLOGUE AFUA_3G00765)-RELATED-RELATED"/>
    <property type="match status" value="1"/>
</dbReference>
<comment type="caution">
    <text evidence="2">The sequence shown here is derived from an EMBL/GenBank/DDBJ whole genome shotgun (WGS) entry which is preliminary data.</text>
</comment>
<gene>
    <name evidence="2" type="ORF">MZO42_04785</name>
</gene>
<dbReference type="PANTHER" id="PTHR43792:SF1">
    <property type="entry name" value="N-ACETYLTRANSFERASE DOMAIN-CONTAINING PROTEIN"/>
    <property type="match status" value="1"/>
</dbReference>
<dbReference type="SUPFAM" id="SSF55729">
    <property type="entry name" value="Acyl-CoA N-acyltransferases (Nat)"/>
    <property type="match status" value="1"/>
</dbReference>
<evidence type="ECO:0000259" key="1">
    <source>
        <dbReference type="PROSITE" id="PS51186"/>
    </source>
</evidence>